<proteinExistence type="predicted"/>
<dbReference type="InterPro" id="IPR010033">
    <property type="entry name" value="HAD_SF_ppase_IIIC"/>
</dbReference>
<dbReference type="SUPFAM" id="SSF56784">
    <property type="entry name" value="HAD-like"/>
    <property type="match status" value="1"/>
</dbReference>
<dbReference type="NCBIfam" id="TIGR01686">
    <property type="entry name" value="FkbH"/>
    <property type="match status" value="1"/>
</dbReference>
<reference evidence="1" key="1">
    <citation type="submission" date="2020-05" db="EMBL/GenBank/DDBJ databases">
        <authorList>
            <person name="Chiriac C."/>
            <person name="Salcher M."/>
            <person name="Ghai R."/>
            <person name="Kavagutti S V."/>
        </authorList>
    </citation>
    <scope>NUCLEOTIDE SEQUENCE</scope>
</reference>
<dbReference type="EMBL" id="CAEZSE010000182">
    <property type="protein sequence ID" value="CAB4542230.1"/>
    <property type="molecule type" value="Genomic_DNA"/>
</dbReference>
<sequence length="377" mass="41812">MAHPRLVFSLASVITSILGESKKCLVLDFDNTLWGGVIGEVGVNGIELGPDSSRGKAFIEFQLTIKDLVSRGVLIAGCTKNAMENALSGLNHPNSILKPEDFAVIEASWDPKPVAIKRIIETLNIGSRSLVFVDDSKIEVHAVKTEFPEIESVVLDSKFPEKYSSMILRPRYFETFKLTKEDISRKGTQATPRVKKLENASNYDHMQMLKDLNAVATIGRPTSDQLERVLQLVNKTNQFNLNGIRRTPTEIKRFAEDTNSLVLVGEFKDDLTNYGLTTVIGGQFDGGSFKVEIWVMSCRTFDRYLEHAMLLALQHEIATKSIKSFILDFKRTARNEYFVGTGAALGLFDKSIADGTCVVDVGMPVIPGELPMKVVFS</sequence>
<dbReference type="InterPro" id="IPR023214">
    <property type="entry name" value="HAD_sf"/>
</dbReference>
<dbReference type="AlphaFoldDB" id="A0A6J6BSU0"/>
<dbReference type="Gene3D" id="3.40.50.1000">
    <property type="entry name" value="HAD superfamily/HAD-like"/>
    <property type="match status" value="1"/>
</dbReference>
<name>A0A6J6BSU0_9ZZZZ</name>
<gene>
    <name evidence="1" type="ORF">UFOPK1353_00999</name>
</gene>
<accession>A0A6J6BSU0</accession>
<dbReference type="InterPro" id="IPR010037">
    <property type="entry name" value="FkbH_domain"/>
</dbReference>
<evidence type="ECO:0000313" key="1">
    <source>
        <dbReference type="EMBL" id="CAB4542230.1"/>
    </source>
</evidence>
<dbReference type="NCBIfam" id="TIGR01681">
    <property type="entry name" value="HAD-SF-IIIC"/>
    <property type="match status" value="1"/>
</dbReference>
<protein>
    <submittedName>
        <fullName evidence="1">Unannotated protein</fullName>
    </submittedName>
</protein>
<dbReference type="InterPro" id="IPR036412">
    <property type="entry name" value="HAD-like_sf"/>
</dbReference>
<organism evidence="1">
    <name type="scientific">freshwater metagenome</name>
    <dbReference type="NCBI Taxonomy" id="449393"/>
    <lineage>
        <taxon>unclassified sequences</taxon>
        <taxon>metagenomes</taxon>
        <taxon>ecological metagenomes</taxon>
    </lineage>
</organism>